<evidence type="ECO:0000256" key="2">
    <source>
        <dbReference type="ARBA" id="ARBA00022771"/>
    </source>
</evidence>
<evidence type="ECO:0000313" key="5">
    <source>
        <dbReference type="EMBL" id="QHT85408.1"/>
    </source>
</evidence>
<keyword evidence="2" id="KW-0863">Zinc-finger</keyword>
<proteinExistence type="predicted"/>
<name>A0A6C0HX93_9ZZZZ</name>
<dbReference type="Gene3D" id="4.10.1110.10">
    <property type="entry name" value="AN1-like Zinc finger"/>
    <property type="match status" value="1"/>
</dbReference>
<dbReference type="InterPro" id="IPR035896">
    <property type="entry name" value="AN1-like_Znf"/>
</dbReference>
<reference evidence="5" key="1">
    <citation type="journal article" date="2020" name="Nature">
        <title>Giant virus diversity and host interactions through global metagenomics.</title>
        <authorList>
            <person name="Schulz F."/>
            <person name="Roux S."/>
            <person name="Paez-Espino D."/>
            <person name="Jungbluth S."/>
            <person name="Walsh D.A."/>
            <person name="Denef V.J."/>
            <person name="McMahon K.D."/>
            <person name="Konstantinidis K.T."/>
            <person name="Eloe-Fadrosh E.A."/>
            <person name="Kyrpides N.C."/>
            <person name="Woyke T."/>
        </authorList>
    </citation>
    <scope>NUCLEOTIDE SEQUENCE</scope>
    <source>
        <strain evidence="5">GVMAG-M-3300023184-17</strain>
    </source>
</reference>
<protein>
    <recommendedName>
        <fullName evidence="4">AN1-type domain-containing protein</fullName>
    </recommendedName>
</protein>
<dbReference type="GO" id="GO:0008270">
    <property type="term" value="F:zinc ion binding"/>
    <property type="evidence" value="ECO:0007669"/>
    <property type="project" value="UniProtKB-KW"/>
</dbReference>
<dbReference type="AlphaFoldDB" id="A0A6C0HX93"/>
<evidence type="ECO:0000259" key="4">
    <source>
        <dbReference type="Pfam" id="PF01428"/>
    </source>
</evidence>
<keyword evidence="1" id="KW-0479">Metal-binding</keyword>
<keyword evidence="3" id="KW-0862">Zinc</keyword>
<accession>A0A6C0HX93</accession>
<dbReference type="Pfam" id="PF01428">
    <property type="entry name" value="zf-AN1"/>
    <property type="match status" value="1"/>
</dbReference>
<feature type="domain" description="AN1-type" evidence="4">
    <location>
        <begin position="3"/>
        <end position="36"/>
    </location>
</feature>
<evidence type="ECO:0000256" key="3">
    <source>
        <dbReference type="ARBA" id="ARBA00022833"/>
    </source>
</evidence>
<evidence type="ECO:0000256" key="1">
    <source>
        <dbReference type="ARBA" id="ARBA00022723"/>
    </source>
</evidence>
<dbReference type="SUPFAM" id="SSF118310">
    <property type="entry name" value="AN1-like Zinc finger"/>
    <property type="match status" value="1"/>
</dbReference>
<organism evidence="5">
    <name type="scientific">viral metagenome</name>
    <dbReference type="NCBI Taxonomy" id="1070528"/>
    <lineage>
        <taxon>unclassified sequences</taxon>
        <taxon>metagenomes</taxon>
        <taxon>organismal metagenomes</taxon>
    </lineage>
</organism>
<sequence>MKCSQCKKTHAVLVTCKCGQSFCLKDRFPEKHSCTHVPELFQIEKIVKEKIIKL</sequence>
<dbReference type="InterPro" id="IPR000058">
    <property type="entry name" value="Znf_AN1"/>
</dbReference>
<dbReference type="EMBL" id="MN740041">
    <property type="protein sequence ID" value="QHT85408.1"/>
    <property type="molecule type" value="Genomic_DNA"/>
</dbReference>